<reference evidence="2 3" key="1">
    <citation type="submission" date="2018-10" db="EMBL/GenBank/DDBJ databases">
        <title>Rhizobium etli, R. leguminosarum and a new Rhizobium genospecies from Phaseolus dumosus.</title>
        <authorList>
            <person name="Ramirez-Puebla S.T."/>
            <person name="Rogel-Hernandez M.A."/>
            <person name="Guerrero G."/>
            <person name="Ormeno-Orrillo E."/>
            <person name="Martinez-Romero J.C."/>
            <person name="Negrete-Yankelevich S."/>
            <person name="Martinez-Romero E."/>
        </authorList>
    </citation>
    <scope>NUCLEOTIDE SEQUENCE [LARGE SCALE GENOMIC DNA]</scope>
    <source>
        <strain evidence="2 3">CCGE525</strain>
        <plasmid evidence="3">prccge525c</plasmid>
    </source>
</reference>
<organism evidence="2 3">
    <name type="scientific">Rhizobium jaguaris</name>
    <dbReference type="NCBI Taxonomy" id="1312183"/>
    <lineage>
        <taxon>Bacteria</taxon>
        <taxon>Pseudomonadati</taxon>
        <taxon>Pseudomonadota</taxon>
        <taxon>Alphaproteobacteria</taxon>
        <taxon>Hyphomicrobiales</taxon>
        <taxon>Rhizobiaceae</taxon>
        <taxon>Rhizobium/Agrobacterium group</taxon>
        <taxon>Rhizobium</taxon>
    </lineage>
</organism>
<keyword evidence="3" id="KW-1185">Reference proteome</keyword>
<dbReference type="AlphaFoldDB" id="A0A387FWF9"/>
<name>A0A387FWF9_9HYPH</name>
<protein>
    <recommendedName>
        <fullName evidence="4">PepSY domain-containing protein</fullName>
    </recommendedName>
</protein>
<dbReference type="KEGG" id="rjg:CCGE525_30160"/>
<evidence type="ECO:0000313" key="3">
    <source>
        <dbReference type="Proteomes" id="UP000282195"/>
    </source>
</evidence>
<proteinExistence type="predicted"/>
<dbReference type="OrthoDB" id="8451195at2"/>
<keyword evidence="1" id="KW-0732">Signal</keyword>
<accession>A0A387FWF9</accession>
<dbReference type="EMBL" id="CP032695">
    <property type="protein sequence ID" value="AYG62979.1"/>
    <property type="molecule type" value="Genomic_DNA"/>
</dbReference>
<gene>
    <name evidence="2" type="ORF">CCGE525_30160</name>
</gene>
<geneLocation type="plasmid" evidence="3">
    <name>prccge525c</name>
</geneLocation>
<feature type="signal peptide" evidence="1">
    <location>
        <begin position="1"/>
        <end position="25"/>
    </location>
</feature>
<dbReference type="Proteomes" id="UP000282195">
    <property type="component" value="Plasmid pRCCGE525c"/>
</dbReference>
<evidence type="ECO:0008006" key="4">
    <source>
        <dbReference type="Google" id="ProtNLM"/>
    </source>
</evidence>
<evidence type="ECO:0000256" key="1">
    <source>
        <dbReference type="SAM" id="SignalP"/>
    </source>
</evidence>
<sequence>MKLRIATMMATALMTTVSAVAPAGAQVVIHEGPRPGYDDDDQGETEFLQRWNQHHDMRNEWGSGWTNFGPNDALRLLERRGYRVRDVRDVGERYLIKAYRDGDDLLVSVSRRGEIVGVVHDQN</sequence>
<feature type="chain" id="PRO_5017487097" description="PepSY domain-containing protein" evidence="1">
    <location>
        <begin position="26"/>
        <end position="123"/>
    </location>
</feature>
<keyword evidence="2" id="KW-0614">Plasmid</keyword>
<evidence type="ECO:0000313" key="2">
    <source>
        <dbReference type="EMBL" id="AYG62979.1"/>
    </source>
</evidence>